<dbReference type="AlphaFoldDB" id="W4LT51"/>
<keyword evidence="2" id="KW-1185">Reference proteome</keyword>
<dbReference type="InterPro" id="IPR005651">
    <property type="entry name" value="Trm112-like"/>
</dbReference>
<dbReference type="HOGENOM" id="CLU_181422_0_0_7"/>
<comment type="caution">
    <text evidence="1">The sequence shown here is derived from an EMBL/GenBank/DDBJ whole genome shotgun (WGS) entry which is preliminary data.</text>
</comment>
<reference evidence="1 2" key="1">
    <citation type="journal article" date="2014" name="Nature">
        <title>An environmental bacterial taxon with a large and distinct metabolic repertoire.</title>
        <authorList>
            <person name="Wilson M.C."/>
            <person name="Mori T."/>
            <person name="Ruckert C."/>
            <person name="Uria A.R."/>
            <person name="Helf M.J."/>
            <person name="Takada K."/>
            <person name="Gernert C."/>
            <person name="Steffens U.A."/>
            <person name="Heycke N."/>
            <person name="Schmitt S."/>
            <person name="Rinke C."/>
            <person name="Helfrich E.J."/>
            <person name="Brachmann A.O."/>
            <person name="Gurgui C."/>
            <person name="Wakimoto T."/>
            <person name="Kracht M."/>
            <person name="Crusemann M."/>
            <person name="Hentschel U."/>
            <person name="Abe I."/>
            <person name="Matsunaga S."/>
            <person name="Kalinowski J."/>
            <person name="Takeyama H."/>
            <person name="Piel J."/>
        </authorList>
    </citation>
    <scope>NUCLEOTIDE SEQUENCE [LARGE SCALE GENOMIC DNA]</scope>
    <source>
        <strain evidence="2">TSY2</strain>
    </source>
</reference>
<evidence type="ECO:0000313" key="2">
    <source>
        <dbReference type="Proteomes" id="UP000019140"/>
    </source>
</evidence>
<name>W4LT51_9BACT</name>
<gene>
    <name evidence="1" type="ORF">ETSY2_37760</name>
</gene>
<proteinExistence type="predicted"/>
<organism evidence="1 2">
    <name type="scientific">Candidatus Entotheonella gemina</name>
    <dbReference type="NCBI Taxonomy" id="1429439"/>
    <lineage>
        <taxon>Bacteria</taxon>
        <taxon>Pseudomonadati</taxon>
        <taxon>Nitrospinota/Tectimicrobiota group</taxon>
        <taxon>Candidatus Tectimicrobiota</taxon>
        <taxon>Candidatus Entotheonellia</taxon>
        <taxon>Candidatus Entotheonellales</taxon>
        <taxon>Candidatus Entotheonellaceae</taxon>
        <taxon>Candidatus Entotheonella</taxon>
    </lineage>
</organism>
<dbReference type="Proteomes" id="UP000019140">
    <property type="component" value="Unassembled WGS sequence"/>
</dbReference>
<evidence type="ECO:0000313" key="1">
    <source>
        <dbReference type="EMBL" id="ETX01153.1"/>
    </source>
</evidence>
<dbReference type="EMBL" id="AZHX01001652">
    <property type="protein sequence ID" value="ETX01153.1"/>
    <property type="molecule type" value="Genomic_DNA"/>
</dbReference>
<dbReference type="Pfam" id="PF03966">
    <property type="entry name" value="Trm112p"/>
    <property type="match status" value="1"/>
</dbReference>
<protein>
    <submittedName>
        <fullName evidence="1">Uncharacterized protein</fullName>
    </submittedName>
</protein>
<accession>W4LT51</accession>
<dbReference type="SUPFAM" id="SSF158997">
    <property type="entry name" value="Trm112p-like"/>
    <property type="match status" value="1"/>
</dbReference>
<dbReference type="Gene3D" id="2.20.25.10">
    <property type="match status" value="1"/>
</dbReference>
<sequence>MGHMSISQELLEILVCPETKQPLTVAAEALVGRLNERITQGNLTNRAGATVTEAIDGGLVREDGHYLYPVRDDIPIMLIDEAIALNT</sequence>